<name>A0A1V9FX13_9BACT</name>
<dbReference type="InterPro" id="IPR009057">
    <property type="entry name" value="Homeodomain-like_sf"/>
</dbReference>
<reference evidence="5 6" key="1">
    <citation type="submission" date="2016-03" db="EMBL/GenBank/DDBJ databases">
        <title>Niastella vici sp. nov., isolated from farmland soil.</title>
        <authorList>
            <person name="Chen L."/>
            <person name="Wang D."/>
            <person name="Yang S."/>
            <person name="Wang G."/>
        </authorList>
    </citation>
    <scope>NUCLEOTIDE SEQUENCE [LARGE SCALE GENOMIC DNA]</scope>
    <source>
        <strain evidence="5 6">DJ57</strain>
    </source>
</reference>
<evidence type="ECO:0000256" key="3">
    <source>
        <dbReference type="ARBA" id="ARBA00023163"/>
    </source>
</evidence>
<dbReference type="Gene3D" id="1.10.10.60">
    <property type="entry name" value="Homeodomain-like"/>
    <property type="match status" value="1"/>
</dbReference>
<gene>
    <name evidence="5" type="ORF">A3860_26600</name>
</gene>
<dbReference type="GO" id="GO:0043565">
    <property type="term" value="F:sequence-specific DNA binding"/>
    <property type="evidence" value="ECO:0007669"/>
    <property type="project" value="InterPro"/>
</dbReference>
<dbReference type="Pfam" id="PF12833">
    <property type="entry name" value="HTH_18"/>
    <property type="match status" value="1"/>
</dbReference>
<protein>
    <submittedName>
        <fullName evidence="5">Transcriptional regulator</fullName>
    </submittedName>
</protein>
<dbReference type="OrthoDB" id="655946at2"/>
<dbReference type="SUPFAM" id="SSF46689">
    <property type="entry name" value="Homeodomain-like"/>
    <property type="match status" value="1"/>
</dbReference>
<dbReference type="PANTHER" id="PTHR43280">
    <property type="entry name" value="ARAC-FAMILY TRANSCRIPTIONAL REGULATOR"/>
    <property type="match status" value="1"/>
</dbReference>
<organism evidence="5 6">
    <name type="scientific">Niastella vici</name>
    <dbReference type="NCBI Taxonomy" id="1703345"/>
    <lineage>
        <taxon>Bacteria</taxon>
        <taxon>Pseudomonadati</taxon>
        <taxon>Bacteroidota</taxon>
        <taxon>Chitinophagia</taxon>
        <taxon>Chitinophagales</taxon>
        <taxon>Chitinophagaceae</taxon>
        <taxon>Niastella</taxon>
    </lineage>
</organism>
<dbReference type="InterPro" id="IPR046532">
    <property type="entry name" value="DUF6597"/>
</dbReference>
<keyword evidence="2" id="KW-0238">DNA-binding</keyword>
<keyword evidence="1" id="KW-0805">Transcription regulation</keyword>
<evidence type="ECO:0000313" key="5">
    <source>
        <dbReference type="EMBL" id="OQP62883.1"/>
    </source>
</evidence>
<proteinExistence type="predicted"/>
<dbReference type="STRING" id="1703345.A3860_26600"/>
<dbReference type="Pfam" id="PF20240">
    <property type="entry name" value="DUF6597"/>
    <property type="match status" value="1"/>
</dbReference>
<dbReference type="AlphaFoldDB" id="A0A1V9FX13"/>
<dbReference type="PROSITE" id="PS01124">
    <property type="entry name" value="HTH_ARAC_FAMILY_2"/>
    <property type="match status" value="1"/>
</dbReference>
<keyword evidence="6" id="KW-1185">Reference proteome</keyword>
<dbReference type="RefSeq" id="WP_081148314.1">
    <property type="nucleotide sequence ID" value="NZ_LVYD01000048.1"/>
</dbReference>
<sequence>MQFSPSDILKPYVKSYTLISIDRDLTDEVFYPSGYVDLVINVSAGSAFTLIDGRSRKLPGVELLGHLTLPSRLSVTKGTSVLIARIYPYASSLFFTDSMWEFTNYATNAYGIFSNEINDVYYSLMEAGSIEQKVALLDRFLIGKLIKNEKQHRKSTIIGQICKHICLTGEKYDSKTVSSGYGLSERYLEKLFVDLVGISPRAFFSVYRFNKSLDLVLSSGRKLTSIAYDCGYYDQSHFIKEFTKFTGITPFEARASLLTNGEEFQQVVNIGF</sequence>
<dbReference type="SMART" id="SM00342">
    <property type="entry name" value="HTH_ARAC"/>
    <property type="match status" value="1"/>
</dbReference>
<evidence type="ECO:0000256" key="1">
    <source>
        <dbReference type="ARBA" id="ARBA00023015"/>
    </source>
</evidence>
<evidence type="ECO:0000313" key="6">
    <source>
        <dbReference type="Proteomes" id="UP000192796"/>
    </source>
</evidence>
<dbReference type="InterPro" id="IPR018060">
    <property type="entry name" value="HTH_AraC"/>
</dbReference>
<dbReference type="Proteomes" id="UP000192796">
    <property type="component" value="Unassembled WGS sequence"/>
</dbReference>
<dbReference type="GO" id="GO:0003700">
    <property type="term" value="F:DNA-binding transcription factor activity"/>
    <property type="evidence" value="ECO:0007669"/>
    <property type="project" value="InterPro"/>
</dbReference>
<accession>A0A1V9FX13</accession>
<dbReference type="PANTHER" id="PTHR43280:SF2">
    <property type="entry name" value="HTH-TYPE TRANSCRIPTIONAL REGULATOR EXSA"/>
    <property type="match status" value="1"/>
</dbReference>
<dbReference type="EMBL" id="LVYD01000048">
    <property type="protein sequence ID" value="OQP62883.1"/>
    <property type="molecule type" value="Genomic_DNA"/>
</dbReference>
<evidence type="ECO:0000259" key="4">
    <source>
        <dbReference type="PROSITE" id="PS01124"/>
    </source>
</evidence>
<feature type="domain" description="HTH araC/xylS-type" evidence="4">
    <location>
        <begin position="155"/>
        <end position="256"/>
    </location>
</feature>
<evidence type="ECO:0000256" key="2">
    <source>
        <dbReference type="ARBA" id="ARBA00023125"/>
    </source>
</evidence>
<comment type="caution">
    <text evidence="5">The sequence shown here is derived from an EMBL/GenBank/DDBJ whole genome shotgun (WGS) entry which is preliminary data.</text>
</comment>
<keyword evidence="3" id="KW-0804">Transcription</keyword>